<dbReference type="InterPro" id="IPR017441">
    <property type="entry name" value="Protein_kinase_ATP_BS"/>
</dbReference>
<feature type="domain" description="Protein kinase" evidence="4">
    <location>
        <begin position="70"/>
        <end position="244"/>
    </location>
</feature>
<evidence type="ECO:0000313" key="6">
    <source>
        <dbReference type="RefSeq" id="XP_006819910.1"/>
    </source>
</evidence>
<evidence type="ECO:0000256" key="3">
    <source>
        <dbReference type="PROSITE-ProRule" id="PRU10141"/>
    </source>
</evidence>
<dbReference type="PROSITE" id="PS00107">
    <property type="entry name" value="PROTEIN_KINASE_ATP"/>
    <property type="match status" value="1"/>
</dbReference>
<dbReference type="Gene3D" id="3.30.200.20">
    <property type="entry name" value="Phosphorylase Kinase, domain 1"/>
    <property type="match status" value="1"/>
</dbReference>
<keyword evidence="1 3" id="KW-0547">Nucleotide-binding</keyword>
<dbReference type="Proteomes" id="UP000694865">
    <property type="component" value="Unplaced"/>
</dbReference>
<dbReference type="PROSITE" id="PS00109">
    <property type="entry name" value="PROTEIN_KINASE_TYR"/>
    <property type="match status" value="1"/>
</dbReference>
<dbReference type="InterPro" id="IPR001245">
    <property type="entry name" value="Ser-Thr/Tyr_kinase_cat_dom"/>
</dbReference>
<keyword evidence="5" id="KW-1185">Reference proteome</keyword>
<dbReference type="SMART" id="SM00219">
    <property type="entry name" value="TyrKc"/>
    <property type="match status" value="1"/>
</dbReference>
<dbReference type="PANTHER" id="PTHR24418">
    <property type="entry name" value="TYROSINE-PROTEIN KINASE"/>
    <property type="match status" value="1"/>
</dbReference>
<protein>
    <submittedName>
        <fullName evidence="6">Tyrosine-protein kinase PR2-like</fullName>
    </submittedName>
</protein>
<dbReference type="Pfam" id="PF07714">
    <property type="entry name" value="PK_Tyr_Ser-Thr"/>
    <property type="match status" value="1"/>
</dbReference>
<feature type="binding site" evidence="3">
    <location>
        <position position="102"/>
    </location>
    <ligand>
        <name>ATP</name>
        <dbReference type="ChEBI" id="CHEBI:30616"/>
    </ligand>
</feature>
<dbReference type="InterPro" id="IPR050198">
    <property type="entry name" value="Non-receptor_tyrosine_kinases"/>
</dbReference>
<evidence type="ECO:0000256" key="1">
    <source>
        <dbReference type="ARBA" id="ARBA00022741"/>
    </source>
</evidence>
<reference evidence="6" key="1">
    <citation type="submission" date="2025-08" db="UniProtKB">
        <authorList>
            <consortium name="RefSeq"/>
        </authorList>
    </citation>
    <scope>IDENTIFICATION</scope>
    <source>
        <tissue evidence="6">Testes</tissue>
    </source>
</reference>
<dbReference type="RefSeq" id="XP_006819910.1">
    <property type="nucleotide sequence ID" value="XM_006819847.1"/>
</dbReference>
<dbReference type="PIRSF" id="PIRSF000654">
    <property type="entry name" value="Integrin-linked_kinase"/>
    <property type="match status" value="1"/>
</dbReference>
<keyword evidence="2 3" id="KW-0067">ATP-binding</keyword>
<organism evidence="5 6">
    <name type="scientific">Saccoglossus kowalevskii</name>
    <name type="common">Acorn worm</name>
    <dbReference type="NCBI Taxonomy" id="10224"/>
    <lineage>
        <taxon>Eukaryota</taxon>
        <taxon>Metazoa</taxon>
        <taxon>Hemichordata</taxon>
        <taxon>Enteropneusta</taxon>
        <taxon>Harrimaniidae</taxon>
        <taxon>Saccoglossus</taxon>
    </lineage>
</organism>
<dbReference type="PROSITE" id="PS50011">
    <property type="entry name" value="PROTEIN_KINASE_DOM"/>
    <property type="match status" value="1"/>
</dbReference>
<dbReference type="InterPro" id="IPR008266">
    <property type="entry name" value="Tyr_kinase_AS"/>
</dbReference>
<proteinExistence type="predicted"/>
<evidence type="ECO:0000313" key="5">
    <source>
        <dbReference type="Proteomes" id="UP000694865"/>
    </source>
</evidence>
<dbReference type="GeneID" id="102807661"/>
<dbReference type="InterPro" id="IPR020635">
    <property type="entry name" value="Tyr_kinase_cat_dom"/>
</dbReference>
<evidence type="ECO:0000256" key="2">
    <source>
        <dbReference type="ARBA" id="ARBA00022840"/>
    </source>
</evidence>
<dbReference type="InterPro" id="IPR000719">
    <property type="entry name" value="Prot_kinase_dom"/>
</dbReference>
<accession>A0ABM0MIR9</accession>
<dbReference type="SUPFAM" id="SSF56112">
    <property type="entry name" value="Protein kinase-like (PK-like)"/>
    <property type="match status" value="1"/>
</dbReference>
<name>A0ABM0MIR9_SACKO</name>
<sequence length="244" mass="27687">MSNKPREHKNKDLYDFLVDSELAHYYTDFTTKLKILGGKEKGGSRTPLPMTLSVYETSKFGRHIIPNEALSIHKEIGRGEFGIVQQGVWTNEEGERIQVAIKCLSKDKLLAGQADFLKEATIMHSLDQEHLVRLYGVVLDVENSLMLVTELAPLRSLSECLKEHSLRSYFPVIQLCDFAVQIASGMRYLHSKNVIHRDLATRNILVFSKDCVKISDFGLSRALGVGKDYYQTNFNVNLKLPLAW</sequence>
<evidence type="ECO:0000259" key="4">
    <source>
        <dbReference type="PROSITE" id="PS50011"/>
    </source>
</evidence>
<gene>
    <name evidence="6" type="primary">LOC102807661</name>
</gene>
<dbReference type="Gene3D" id="1.10.510.10">
    <property type="entry name" value="Transferase(Phosphotransferase) domain 1"/>
    <property type="match status" value="1"/>
</dbReference>
<dbReference type="InterPro" id="IPR011009">
    <property type="entry name" value="Kinase-like_dom_sf"/>
</dbReference>